<gene>
    <name evidence="3" type="ORF">OSIN01602_LOCUS11690</name>
</gene>
<evidence type="ECO:0000313" key="3">
    <source>
        <dbReference type="EMBL" id="CAD9342609.1"/>
    </source>
</evidence>
<sequence length="258" mass="28269">MSGPNSVIMMNLSDPQQAGGGPVGGLNDELDTDYIDVAQEDTSFLANVTRSVAQTVGRCCKPREMLVLLRLLKAITFCFLVLTVAADLMYIIFVEFVAKDAVGDKLGGFRDTTIRIYGLGLAIMAILIELDMTAAVRHFAGVKAFIPRSLLLFFIATITSAHPLQKGQVHQYDDDQVVDDDSFVPPQIPNSAIVFQMVTSWILALCAMSYFFLGLLCFDRFTSRAFLSSRDPVMSTAIPQPSPSRQGHGDMYEPPDDA</sequence>
<feature type="transmembrane region" description="Helical" evidence="2">
    <location>
        <begin position="71"/>
        <end position="94"/>
    </location>
</feature>
<keyword evidence="2" id="KW-0812">Transmembrane</keyword>
<name>A0A7S2EKN3_TRICV</name>
<organism evidence="3">
    <name type="scientific">Trieres chinensis</name>
    <name type="common">Marine centric diatom</name>
    <name type="synonym">Odontella sinensis</name>
    <dbReference type="NCBI Taxonomy" id="1514140"/>
    <lineage>
        <taxon>Eukaryota</taxon>
        <taxon>Sar</taxon>
        <taxon>Stramenopiles</taxon>
        <taxon>Ochrophyta</taxon>
        <taxon>Bacillariophyta</taxon>
        <taxon>Mediophyceae</taxon>
        <taxon>Biddulphiophycidae</taxon>
        <taxon>Eupodiscales</taxon>
        <taxon>Parodontellaceae</taxon>
        <taxon>Trieres</taxon>
    </lineage>
</organism>
<keyword evidence="2" id="KW-0472">Membrane</keyword>
<evidence type="ECO:0000256" key="2">
    <source>
        <dbReference type="SAM" id="Phobius"/>
    </source>
</evidence>
<feature type="transmembrane region" description="Helical" evidence="2">
    <location>
        <begin position="114"/>
        <end position="133"/>
    </location>
</feature>
<dbReference type="AlphaFoldDB" id="A0A7S2EKN3"/>
<proteinExistence type="predicted"/>
<evidence type="ECO:0000256" key="1">
    <source>
        <dbReference type="SAM" id="MobiDB-lite"/>
    </source>
</evidence>
<feature type="transmembrane region" description="Helical" evidence="2">
    <location>
        <begin position="193"/>
        <end position="218"/>
    </location>
</feature>
<accession>A0A7S2EKN3</accession>
<feature type="region of interest" description="Disordered" evidence="1">
    <location>
        <begin position="236"/>
        <end position="258"/>
    </location>
</feature>
<keyword evidence="2" id="KW-1133">Transmembrane helix</keyword>
<dbReference type="EMBL" id="HBGO01020384">
    <property type="protein sequence ID" value="CAD9342609.1"/>
    <property type="molecule type" value="Transcribed_RNA"/>
</dbReference>
<protein>
    <submittedName>
        <fullName evidence="3">Uncharacterized protein</fullName>
    </submittedName>
</protein>
<feature type="transmembrane region" description="Helical" evidence="2">
    <location>
        <begin position="145"/>
        <end position="164"/>
    </location>
</feature>
<reference evidence="3" key="1">
    <citation type="submission" date="2021-01" db="EMBL/GenBank/DDBJ databases">
        <authorList>
            <person name="Corre E."/>
            <person name="Pelletier E."/>
            <person name="Niang G."/>
            <person name="Scheremetjew M."/>
            <person name="Finn R."/>
            <person name="Kale V."/>
            <person name="Holt S."/>
            <person name="Cochrane G."/>
            <person name="Meng A."/>
            <person name="Brown T."/>
            <person name="Cohen L."/>
        </authorList>
    </citation>
    <scope>NUCLEOTIDE SEQUENCE</scope>
    <source>
        <strain evidence="3">Grunow 1884</strain>
    </source>
</reference>